<reference evidence="2" key="1">
    <citation type="journal article" date="2020" name="Nature">
        <title>Giant virus diversity and host interactions through global metagenomics.</title>
        <authorList>
            <person name="Schulz F."/>
            <person name="Roux S."/>
            <person name="Paez-Espino D."/>
            <person name="Jungbluth S."/>
            <person name="Walsh D.A."/>
            <person name="Denef V.J."/>
            <person name="McMahon K.D."/>
            <person name="Konstantinidis K.T."/>
            <person name="Eloe-Fadrosh E.A."/>
            <person name="Kyrpides N.C."/>
            <person name="Woyke T."/>
        </authorList>
    </citation>
    <scope>NUCLEOTIDE SEQUENCE</scope>
    <source>
        <strain evidence="2">GVMAG-S-3300011013-78</strain>
    </source>
</reference>
<protein>
    <submittedName>
        <fullName evidence="2">Uncharacterized protein</fullName>
    </submittedName>
</protein>
<dbReference type="EMBL" id="MN740881">
    <property type="protein sequence ID" value="QHU16407.1"/>
    <property type="molecule type" value="Genomic_DNA"/>
</dbReference>
<evidence type="ECO:0000313" key="2">
    <source>
        <dbReference type="EMBL" id="QHU16407.1"/>
    </source>
</evidence>
<evidence type="ECO:0000256" key="1">
    <source>
        <dbReference type="SAM" id="MobiDB-lite"/>
    </source>
</evidence>
<dbReference type="AlphaFoldDB" id="A0A6C0KHY2"/>
<accession>A0A6C0KHY2</accession>
<proteinExistence type="predicted"/>
<sequence>MDYNVDNYTINDLLEIIELTIPASKEAIEKKTDELISKYSDDDDDDDNDNDDDNEENPLYQFFIDTKKKLLTYMFQHNITEIKQDGFGMETFLTKKYDNEMSEVIGRTQQNIVLMDPNHSTMKRKRLNFPNGEVKQGYMNPVYHSTRSLLLNIDSHYRQNISSSSTDFIIDLSEPIKDVLSMHVYEFEVPANWYVFNEAYGTNSILIDSSKVTITEGNYTPNELITEISGQLLETCGSEFTISLNTINNRVYIDNSANDFSMKPYDVSSTNISCNHSSSGGKIDYNLGWLLGYRETSYTDASGYLTEGLINTVGPRYIFIELDDFTKNRMNNEVVSVHDSNNEFIKLPNYYNYDLSGCGTSTIDESNPRKLTTAQIYTINEIKNYQNTPRLNRHLGSTNSDIIARISNNRNNILLNFDMIYSEKDLTEEYKRVYLGPTTISRIHVRLIDDKGNVINLNNSDWSFSILVKQLYQY</sequence>
<feature type="region of interest" description="Disordered" evidence="1">
    <location>
        <begin position="38"/>
        <end position="58"/>
    </location>
</feature>
<organism evidence="2">
    <name type="scientific">viral metagenome</name>
    <dbReference type="NCBI Taxonomy" id="1070528"/>
    <lineage>
        <taxon>unclassified sequences</taxon>
        <taxon>metagenomes</taxon>
        <taxon>organismal metagenomes</taxon>
    </lineage>
</organism>
<feature type="compositionally biased region" description="Acidic residues" evidence="1">
    <location>
        <begin position="41"/>
        <end position="56"/>
    </location>
</feature>
<name>A0A6C0KHY2_9ZZZZ</name>